<dbReference type="EMBL" id="FIZX01000001">
    <property type="protein sequence ID" value="CZF78636.1"/>
    <property type="molecule type" value="Genomic_DNA"/>
</dbReference>
<dbReference type="OrthoDB" id="72286at2"/>
<dbReference type="InterPro" id="IPR038125">
    <property type="entry name" value="HTHP_sf"/>
</dbReference>
<evidence type="ECO:0000313" key="1">
    <source>
        <dbReference type="EMBL" id="CZF78636.1"/>
    </source>
</evidence>
<dbReference type="STRING" id="1796497.GCE9029_00964"/>
<name>A0A128EXC9_9GAMM</name>
<dbReference type="Proteomes" id="UP000071641">
    <property type="component" value="Unassembled WGS sequence"/>
</dbReference>
<evidence type="ECO:0000313" key="2">
    <source>
        <dbReference type="Proteomes" id="UP000071641"/>
    </source>
</evidence>
<dbReference type="InterPro" id="IPR021111">
    <property type="entry name" value="Hexamer_Tyr-coord_heme_pr_HTHP"/>
</dbReference>
<accession>A0A128EXC9</accession>
<keyword evidence="2" id="KW-1185">Reference proteome</keyword>
<reference evidence="2" key="1">
    <citation type="submission" date="2016-02" db="EMBL/GenBank/DDBJ databases">
        <authorList>
            <person name="Rodrigo-Torres Lidia"/>
            <person name="Arahal R.David."/>
        </authorList>
    </citation>
    <scope>NUCLEOTIDE SEQUENCE [LARGE SCALE GENOMIC DNA]</scope>
    <source>
        <strain evidence="2">CECT 9029</strain>
    </source>
</reference>
<protein>
    <submittedName>
        <fullName evidence="1">Hexameric tyrosine-coordinated heme protein (HTHP)</fullName>
    </submittedName>
</protein>
<dbReference type="RefSeq" id="WP_046303275.1">
    <property type="nucleotide sequence ID" value="NZ_FIZX01000001.1"/>
</dbReference>
<dbReference type="AlphaFoldDB" id="A0A128EXC9"/>
<organism evidence="1 2">
    <name type="scientific">Grimontia celer</name>
    <dbReference type="NCBI Taxonomy" id="1796497"/>
    <lineage>
        <taxon>Bacteria</taxon>
        <taxon>Pseudomonadati</taxon>
        <taxon>Pseudomonadota</taxon>
        <taxon>Gammaproteobacteria</taxon>
        <taxon>Vibrionales</taxon>
        <taxon>Vibrionaceae</taxon>
        <taxon>Grimontia</taxon>
    </lineage>
</organism>
<proteinExistence type="predicted"/>
<gene>
    <name evidence="1" type="ORF">GCE9029_00964</name>
</gene>
<sequence>MSDAWLPTLITDSPEAGYQLAIKMSRMGVKYTQPSAEAREKLRPEYAESADSLIAVSHVIAVNFQTVAAANNYWKA</sequence>
<dbReference type="Pfam" id="PF11534">
    <property type="entry name" value="HTHP"/>
    <property type="match status" value="1"/>
</dbReference>
<dbReference type="Gene3D" id="6.10.80.10">
    <property type="entry name" value="Hexameric tyrosine-coordinated heme protein (HTHP)"/>
    <property type="match status" value="1"/>
</dbReference>